<protein>
    <submittedName>
        <fullName evidence="2">Uncharacterized protein</fullName>
    </submittedName>
</protein>
<name>Q7Y1L3_ORYSJ</name>
<sequence length="377" mass="39201">MEDEVVGGAGSITNRIGGGGSHGVKLEWRRPTAAIGRASDRALGGGNNRNSSLSCQQGSSWAQAAERRPGERRRWGKQRHGQCPARELLPAAGGRRRREEERAARDRAARWQAKRPRAGRCCGSGRGAGGGARRHGGGHGGLGAPAYSRAASSLSPRARCQPPPHILPLRACLPLAGGMGASELSVASAAMAARPPPTRSSTLSRHRYAYYPPPLSILVSGVCEGAVTGFMSSGGGVVSFIFTVVELSPSAAAIAAPVPATATPTSLLLAGRRASAARHGLRPPPLRPSPPTAGERGSGEEGEGTGGRGEREGTHHRRLAFSSTRAFTQSSFEAHAQMGQQARRSSALALLVLEIVLTTPPQVHNAPTPISQMPISQ</sequence>
<feature type="region of interest" description="Disordered" evidence="1">
    <location>
        <begin position="1"/>
        <end position="25"/>
    </location>
</feature>
<feature type="compositionally biased region" description="Gly residues" evidence="1">
    <location>
        <begin position="122"/>
        <end position="131"/>
    </location>
</feature>
<dbReference type="EMBL" id="AC137992">
    <property type="protein sequence ID" value="AAP44619.1"/>
    <property type="molecule type" value="Genomic_DNA"/>
</dbReference>
<feature type="compositionally biased region" description="Polar residues" evidence="1">
    <location>
        <begin position="48"/>
        <end position="62"/>
    </location>
</feature>
<reference evidence="4" key="2">
    <citation type="journal article" date="2005" name="Nature">
        <title>The map-based sequence of the rice genome.</title>
        <authorList>
            <consortium name="International rice genome sequencing project (IRGSP)"/>
            <person name="Matsumoto T."/>
            <person name="Wu J."/>
            <person name="Kanamori H."/>
            <person name="Katayose Y."/>
            <person name="Fujisawa M."/>
            <person name="Namiki N."/>
            <person name="Mizuno H."/>
            <person name="Yamamoto K."/>
            <person name="Antonio B.A."/>
            <person name="Baba T."/>
            <person name="Sakata K."/>
            <person name="Nagamura Y."/>
            <person name="Aoki H."/>
            <person name="Arikawa K."/>
            <person name="Arita K."/>
            <person name="Bito T."/>
            <person name="Chiden Y."/>
            <person name="Fujitsuka N."/>
            <person name="Fukunaka R."/>
            <person name="Hamada M."/>
            <person name="Harada C."/>
            <person name="Hayashi A."/>
            <person name="Hijishita S."/>
            <person name="Honda M."/>
            <person name="Hosokawa S."/>
            <person name="Ichikawa Y."/>
            <person name="Idonuma A."/>
            <person name="Iijima M."/>
            <person name="Ikeda M."/>
            <person name="Ikeno M."/>
            <person name="Ito K."/>
            <person name="Ito S."/>
            <person name="Ito T."/>
            <person name="Ito Y."/>
            <person name="Ito Y."/>
            <person name="Iwabuchi A."/>
            <person name="Kamiya K."/>
            <person name="Karasawa W."/>
            <person name="Kurita K."/>
            <person name="Katagiri S."/>
            <person name="Kikuta A."/>
            <person name="Kobayashi H."/>
            <person name="Kobayashi N."/>
            <person name="Machita K."/>
            <person name="Maehara T."/>
            <person name="Masukawa M."/>
            <person name="Mizubayashi T."/>
            <person name="Mukai Y."/>
            <person name="Nagasaki H."/>
            <person name="Nagata Y."/>
            <person name="Naito S."/>
            <person name="Nakashima M."/>
            <person name="Nakama Y."/>
            <person name="Nakamichi Y."/>
            <person name="Nakamura M."/>
            <person name="Meguro A."/>
            <person name="Negishi M."/>
            <person name="Ohta I."/>
            <person name="Ohta T."/>
            <person name="Okamoto M."/>
            <person name="Ono N."/>
            <person name="Saji S."/>
            <person name="Sakaguchi M."/>
            <person name="Sakai K."/>
            <person name="Shibata M."/>
            <person name="Shimokawa T."/>
            <person name="Song J."/>
            <person name="Takazaki Y."/>
            <person name="Terasawa K."/>
            <person name="Tsugane M."/>
            <person name="Tsuji K."/>
            <person name="Ueda S."/>
            <person name="Waki K."/>
            <person name="Yamagata H."/>
            <person name="Yamamoto M."/>
            <person name="Yamamoto S."/>
            <person name="Yamane H."/>
            <person name="Yoshiki S."/>
            <person name="Yoshihara R."/>
            <person name="Yukawa K."/>
            <person name="Zhong H."/>
            <person name="Yano M."/>
            <person name="Yuan Q."/>
            <person name="Ouyang S."/>
            <person name="Liu J."/>
            <person name="Jones K.M."/>
            <person name="Gansberger K."/>
            <person name="Moffat K."/>
            <person name="Hill J."/>
            <person name="Bera J."/>
            <person name="Fadrosh D."/>
            <person name="Jin S."/>
            <person name="Johri S."/>
            <person name="Kim M."/>
            <person name="Overton L."/>
            <person name="Reardon M."/>
            <person name="Tsitrin T."/>
            <person name="Vuong H."/>
            <person name="Weaver B."/>
            <person name="Ciecko A."/>
            <person name="Tallon L."/>
            <person name="Jackson J."/>
            <person name="Pai G."/>
            <person name="Aken S.V."/>
            <person name="Utterback T."/>
            <person name="Reidmuller S."/>
            <person name="Feldblyum T."/>
            <person name="Hsiao J."/>
            <person name="Zismann V."/>
            <person name="Iobst S."/>
            <person name="de Vazeille A.R."/>
            <person name="Buell C.R."/>
            <person name="Ying K."/>
            <person name="Li Y."/>
            <person name="Lu T."/>
            <person name="Huang Y."/>
            <person name="Zhao Q."/>
            <person name="Feng Q."/>
            <person name="Zhang L."/>
            <person name="Zhu J."/>
            <person name="Weng Q."/>
            <person name="Mu J."/>
            <person name="Lu Y."/>
            <person name="Fan D."/>
            <person name="Liu Y."/>
            <person name="Guan J."/>
            <person name="Zhang Y."/>
            <person name="Yu S."/>
            <person name="Liu X."/>
            <person name="Zhang Y."/>
            <person name="Hong G."/>
            <person name="Han B."/>
            <person name="Choisne N."/>
            <person name="Demange N."/>
            <person name="Orjeda G."/>
            <person name="Samain S."/>
            <person name="Cattolico L."/>
            <person name="Pelletier E."/>
            <person name="Couloux A."/>
            <person name="Segurens B."/>
            <person name="Wincker P."/>
            <person name="D'Hont A."/>
            <person name="Scarpelli C."/>
            <person name="Weissenbach J."/>
            <person name="Salanoubat M."/>
            <person name="Quetier F."/>
            <person name="Yu Y."/>
            <person name="Kim H.R."/>
            <person name="Rambo T."/>
            <person name="Currie J."/>
            <person name="Collura K."/>
            <person name="Luo M."/>
            <person name="Yang T."/>
            <person name="Ammiraju J.S.S."/>
            <person name="Engler F."/>
            <person name="Soderlund C."/>
            <person name="Wing R.A."/>
            <person name="Palmer L.E."/>
            <person name="de la Bastide M."/>
            <person name="Spiegel L."/>
            <person name="Nascimento L."/>
            <person name="Zutavern T."/>
            <person name="O'Shaughnessy A."/>
            <person name="Dike S."/>
            <person name="Dedhia N."/>
            <person name="Preston R."/>
            <person name="Balija V."/>
            <person name="McCombie W.R."/>
            <person name="Chow T."/>
            <person name="Chen H."/>
            <person name="Chung M."/>
            <person name="Chen C."/>
            <person name="Shaw J."/>
            <person name="Wu H."/>
            <person name="Hsiao K."/>
            <person name="Chao Y."/>
            <person name="Chu M."/>
            <person name="Cheng C."/>
            <person name="Hour A."/>
            <person name="Lee P."/>
            <person name="Lin S."/>
            <person name="Lin Y."/>
            <person name="Liou J."/>
            <person name="Liu S."/>
            <person name="Hsing Y."/>
            <person name="Raghuvanshi S."/>
            <person name="Mohanty A."/>
            <person name="Bharti A.K."/>
            <person name="Gaur A."/>
            <person name="Gupta V."/>
            <person name="Kumar D."/>
            <person name="Ravi V."/>
            <person name="Vij S."/>
            <person name="Kapur A."/>
            <person name="Khurana P."/>
            <person name="Khurana P."/>
            <person name="Khurana J.P."/>
            <person name="Tyagi A.K."/>
            <person name="Gaikwad K."/>
            <person name="Singh A."/>
            <person name="Dalal V."/>
            <person name="Srivastava S."/>
            <person name="Dixit A."/>
            <person name="Pal A.K."/>
            <person name="Ghazi I.A."/>
            <person name="Yadav M."/>
            <person name="Pandit A."/>
            <person name="Bhargava A."/>
            <person name="Sureshbabu K."/>
            <person name="Batra K."/>
            <person name="Sharma T.R."/>
            <person name="Mohapatra T."/>
            <person name="Singh N.K."/>
            <person name="Messing J."/>
            <person name="Nelson A.B."/>
            <person name="Fuks G."/>
            <person name="Kavchok S."/>
            <person name="Keizer G."/>
            <person name="Linton E."/>
            <person name="Llaca V."/>
            <person name="Song R."/>
            <person name="Tanyolac B."/>
            <person name="Young S."/>
            <person name="Ho-Il K."/>
            <person name="Hahn J.H."/>
            <person name="Sangsakoo G."/>
            <person name="Vanavichit A."/>
            <person name="de Mattos Luiz.A.T."/>
            <person name="Zimmer P.D."/>
            <person name="Malone G."/>
            <person name="Dellagostin O."/>
            <person name="de Oliveira A.C."/>
            <person name="Bevan M."/>
            <person name="Bancroft I."/>
            <person name="Minx P."/>
            <person name="Cordum H."/>
            <person name="Wilson R."/>
            <person name="Cheng Z."/>
            <person name="Jin W."/>
            <person name="Jiang J."/>
            <person name="Leong S.A."/>
            <person name="Iwama H."/>
            <person name="Gojobori T."/>
            <person name="Itoh T."/>
            <person name="Niimura Y."/>
            <person name="Fujii Y."/>
            <person name="Habara T."/>
            <person name="Sakai H."/>
            <person name="Sato Y."/>
            <person name="Wilson G."/>
            <person name="Kumar K."/>
            <person name="McCouch S."/>
            <person name="Juretic N."/>
            <person name="Hoen D."/>
            <person name="Wright S."/>
            <person name="Bruskiewich R."/>
            <person name="Bureau T."/>
            <person name="Miyao A."/>
            <person name="Hirochika H."/>
            <person name="Nishikawa T."/>
            <person name="Kadowaki K."/>
            <person name="Sugiura M."/>
            <person name="Burr B."/>
            <person name="Sasaki T."/>
        </authorList>
    </citation>
    <scope>NUCLEOTIDE SEQUENCE [LARGE SCALE GENOMIC DNA]</scope>
    <source>
        <strain evidence="4">cv. Nipponbare</strain>
    </source>
</reference>
<evidence type="ECO:0000313" key="3">
    <source>
        <dbReference type="EMBL" id="AAR01710.1"/>
    </source>
</evidence>
<feature type="region of interest" description="Disordered" evidence="1">
    <location>
        <begin position="273"/>
        <end position="315"/>
    </location>
</feature>
<reference evidence="2" key="4">
    <citation type="submission" date="2006-01" db="EMBL/GenBank/DDBJ databases">
        <title>Oryza sativa chromosome 3 BAC OSJNBb0056B16 genomic sequence.</title>
        <authorList>
            <person name="Buell C.R."/>
            <person name="Yuan Q."/>
            <person name="Ouyang S."/>
            <person name="Liu J."/>
            <person name="Gansberger K."/>
            <person name="Jones K.M."/>
            <person name="Overton II L.L."/>
            <person name="Tsitrin T."/>
            <person name="Kim M.M."/>
            <person name="Bera J.J."/>
            <person name="Jin S.S."/>
            <person name="Fadrosh D.W."/>
            <person name="Tallon L.J."/>
            <person name="Koo H."/>
            <person name="Zismann V."/>
            <person name="Hsiao J."/>
            <person name="Blunt S."/>
            <person name="Vanaken S.S."/>
            <person name="Riedmuller S.B."/>
            <person name="Utterback T.T."/>
            <person name="Feldblyum T.V."/>
            <person name="Yang Q.Q."/>
            <person name="Haas B.J."/>
            <person name="Suh B.B."/>
            <person name="Peterson J.J."/>
            <person name="Quackenbush J."/>
            <person name="White O."/>
            <person name="Salzberg S.L."/>
            <person name="Fraser C.M."/>
        </authorList>
    </citation>
    <scope>NUCLEOTIDE SEQUENCE</scope>
</reference>
<feature type="compositionally biased region" description="Basic and acidic residues" evidence="1">
    <location>
        <begin position="97"/>
        <end position="109"/>
    </location>
</feature>
<reference evidence="4" key="5">
    <citation type="journal article" date="2008" name="Nucleic Acids Res.">
        <title>The rice annotation project database (RAP-DB): 2008 update.</title>
        <authorList>
            <consortium name="The rice annotation project (RAP)"/>
        </authorList>
    </citation>
    <scope>GENOME REANNOTATION</scope>
    <source>
        <strain evidence="4">cv. Nipponbare</strain>
    </source>
</reference>
<dbReference type="EMBL" id="AC145386">
    <property type="protein sequence ID" value="AAR01710.1"/>
    <property type="molecule type" value="Genomic_DNA"/>
</dbReference>
<feature type="region of interest" description="Disordered" evidence="1">
    <location>
        <begin position="37"/>
        <end position="141"/>
    </location>
</feature>
<reference evidence="2" key="1">
    <citation type="submission" date="2003-05" db="EMBL/GenBank/DDBJ databases">
        <authorList>
            <person name="Buell R."/>
        </authorList>
    </citation>
    <scope>NUCLEOTIDE SEQUENCE</scope>
</reference>
<evidence type="ECO:0000313" key="2">
    <source>
        <dbReference type="EMBL" id="AAP44619.1"/>
    </source>
</evidence>
<evidence type="ECO:0000313" key="4">
    <source>
        <dbReference type="Proteomes" id="UP000000763"/>
    </source>
</evidence>
<dbReference type="Proteomes" id="UP000000763">
    <property type="component" value="Chromosome 3"/>
</dbReference>
<gene>
    <name evidence="2" type="primary">OSJNBb0056B16.19</name>
    <name evidence="3" type="synonym">OSJNBb0028K20.6</name>
</gene>
<evidence type="ECO:0000256" key="1">
    <source>
        <dbReference type="SAM" id="MobiDB-lite"/>
    </source>
</evidence>
<dbReference type="AlphaFoldDB" id="Q7Y1L3"/>
<organism evidence="2 4">
    <name type="scientific">Oryza sativa subsp. japonica</name>
    <name type="common">Rice</name>
    <dbReference type="NCBI Taxonomy" id="39947"/>
    <lineage>
        <taxon>Eukaryota</taxon>
        <taxon>Viridiplantae</taxon>
        <taxon>Streptophyta</taxon>
        <taxon>Embryophyta</taxon>
        <taxon>Tracheophyta</taxon>
        <taxon>Spermatophyta</taxon>
        <taxon>Magnoliopsida</taxon>
        <taxon>Liliopsida</taxon>
        <taxon>Poales</taxon>
        <taxon>Poaceae</taxon>
        <taxon>BOP clade</taxon>
        <taxon>Oryzoideae</taxon>
        <taxon>Oryzeae</taxon>
        <taxon>Oryzinae</taxon>
        <taxon>Oryza</taxon>
        <taxon>Oryza sativa</taxon>
    </lineage>
</organism>
<proteinExistence type="predicted"/>
<reference evidence="3" key="3">
    <citation type="submission" date="2006-01" db="EMBL/GenBank/DDBJ databases">
        <title>Oryza sativa chromosome 3 BAC OSJNBb0028K20 genomic sequence.</title>
        <authorList>
            <person name="Buell C.R."/>
            <person name="Yuan Q."/>
            <person name="Ouyang S."/>
            <person name="Liu J."/>
            <person name="Gansberger K."/>
            <person name="Jones K.M."/>
            <person name="Overton II L.L."/>
            <person name="Tsitrin T."/>
            <person name="Kim M.M."/>
            <person name="Bera J.J."/>
            <person name="Jin S.S."/>
            <person name="Fadrosh D.W."/>
            <person name="Tallon L.J."/>
            <person name="Koo H."/>
            <person name="Zismann V."/>
            <person name="Hsiao J."/>
            <person name="Blunt S."/>
            <person name="Vanaken S.S."/>
            <person name="Riedmuller S.B."/>
            <person name="Utterback T.T."/>
            <person name="Feldblyum T.V."/>
            <person name="Yang Q.Q."/>
            <person name="Haas B.J."/>
            <person name="Suh B.B."/>
            <person name="Peterson J.J."/>
            <person name="Quackenbush J."/>
            <person name="White O."/>
            <person name="Salzberg S.L."/>
            <person name="Fraser C.M."/>
        </authorList>
    </citation>
    <scope>NUCLEOTIDE SEQUENCE</scope>
</reference>
<accession>Q7Y1L3</accession>
<feature type="compositionally biased region" description="Pro residues" evidence="1">
    <location>
        <begin position="282"/>
        <end position="291"/>
    </location>
</feature>